<dbReference type="AlphaFoldDB" id="A0AAW6Q7Q0"/>
<evidence type="ECO:0000256" key="1">
    <source>
        <dbReference type="ARBA" id="ARBA00006484"/>
    </source>
</evidence>
<dbReference type="PRINTS" id="PR00080">
    <property type="entry name" value="SDRFAMILY"/>
</dbReference>
<comment type="similarity">
    <text evidence="1">Belongs to the short-chain dehydrogenases/reductases (SDR) family.</text>
</comment>
<reference evidence="3" key="1">
    <citation type="submission" date="2023-03" db="EMBL/GenBank/DDBJ databases">
        <title>Classification of Bisgaard taxon 6 and taxon 10 as Exercitatus varius gen. nov., spec. nov.</title>
        <authorList>
            <person name="Christensen H."/>
        </authorList>
    </citation>
    <scope>NUCLEOTIDE SEQUENCE</scope>
    <source>
        <strain evidence="3">86116</strain>
    </source>
</reference>
<dbReference type="SMART" id="SM00822">
    <property type="entry name" value="PKS_KR"/>
    <property type="match status" value="1"/>
</dbReference>
<dbReference type="InterPro" id="IPR002347">
    <property type="entry name" value="SDR_fam"/>
</dbReference>
<proteinExistence type="inferred from homology"/>
<accession>A0AAW6Q7Q0</accession>
<sequence>MANLVNKTALVTGGGTGIGRAIAKRMAKDGANVVIIGRNEETLEESAEQHENITYIVADVLKSEDIARVLTEIQEEFGKLDIVVNNAGIAPMTPIEKINLADFDRTFALNVRAVIDVTAQAIPYLKASKGNIVNITSGLVHNPMPGNGIYTASKAAVLSLTRTWAKELAPYGIRVNSVSAGATNTPIHNALGFDEEQREAYRQAVSQAVPLGRFAEPDEISPVVAFLASEHARYVTGADYRVDGGFGI</sequence>
<comment type="caution">
    <text evidence="3">The sequence shown here is derived from an EMBL/GenBank/DDBJ whole genome shotgun (WGS) entry which is preliminary data.</text>
</comment>
<dbReference type="Proteomes" id="UP001214976">
    <property type="component" value="Unassembled WGS sequence"/>
</dbReference>
<dbReference type="InterPro" id="IPR036291">
    <property type="entry name" value="NAD(P)-bd_dom_sf"/>
</dbReference>
<dbReference type="CDD" id="cd05233">
    <property type="entry name" value="SDR_c"/>
    <property type="match status" value="1"/>
</dbReference>
<dbReference type="InterPro" id="IPR057326">
    <property type="entry name" value="KR_dom"/>
</dbReference>
<protein>
    <submittedName>
        <fullName evidence="3">SDR family NAD(P)-dependent oxidoreductase</fullName>
    </submittedName>
</protein>
<evidence type="ECO:0000259" key="2">
    <source>
        <dbReference type="SMART" id="SM00822"/>
    </source>
</evidence>
<dbReference type="InterPro" id="IPR020904">
    <property type="entry name" value="Sc_DH/Rdtase_CS"/>
</dbReference>
<dbReference type="PROSITE" id="PS00061">
    <property type="entry name" value="ADH_SHORT"/>
    <property type="match status" value="1"/>
</dbReference>
<dbReference type="Pfam" id="PF13561">
    <property type="entry name" value="adh_short_C2"/>
    <property type="match status" value="1"/>
</dbReference>
<dbReference type="PRINTS" id="PR00081">
    <property type="entry name" value="GDHRDH"/>
</dbReference>
<evidence type="ECO:0000313" key="4">
    <source>
        <dbReference type="Proteomes" id="UP001214976"/>
    </source>
</evidence>
<dbReference type="SUPFAM" id="SSF51735">
    <property type="entry name" value="NAD(P)-binding Rossmann-fold domains"/>
    <property type="match status" value="1"/>
</dbReference>
<evidence type="ECO:0000313" key="3">
    <source>
        <dbReference type="EMBL" id="MDG2949523.1"/>
    </source>
</evidence>
<name>A0AAW6Q7Q0_9PAST</name>
<gene>
    <name evidence="3" type="ORF">P7M15_03125</name>
</gene>
<dbReference type="Gene3D" id="3.40.50.720">
    <property type="entry name" value="NAD(P)-binding Rossmann-like Domain"/>
    <property type="match status" value="1"/>
</dbReference>
<dbReference type="RefSeq" id="WP_317476744.1">
    <property type="nucleotide sequence ID" value="NZ_JARQTS010000001.1"/>
</dbReference>
<dbReference type="PANTHER" id="PTHR43975">
    <property type="entry name" value="ZGC:101858"/>
    <property type="match status" value="1"/>
</dbReference>
<organism evidence="3 4">
    <name type="scientific">Exercitatus varius</name>
    <dbReference type="NCBI Taxonomy" id="67857"/>
    <lineage>
        <taxon>Bacteria</taxon>
        <taxon>Pseudomonadati</taxon>
        <taxon>Pseudomonadota</taxon>
        <taxon>Gammaproteobacteria</taxon>
        <taxon>Pasteurellales</taxon>
        <taxon>Pasteurellaceae</taxon>
        <taxon>Exercitatus</taxon>
    </lineage>
</organism>
<dbReference type="NCBIfam" id="NF005559">
    <property type="entry name" value="PRK07231.1"/>
    <property type="match status" value="1"/>
</dbReference>
<dbReference type="PANTHER" id="PTHR43975:SF2">
    <property type="entry name" value="EG:BACR7A4.14 PROTEIN-RELATED"/>
    <property type="match status" value="1"/>
</dbReference>
<feature type="domain" description="Ketoreductase" evidence="2">
    <location>
        <begin position="7"/>
        <end position="181"/>
    </location>
</feature>
<dbReference type="FunFam" id="3.40.50.720:FF:000084">
    <property type="entry name" value="Short-chain dehydrogenase reductase"/>
    <property type="match status" value="1"/>
</dbReference>
<dbReference type="EMBL" id="JARQTW010000007">
    <property type="protein sequence ID" value="MDG2949523.1"/>
    <property type="molecule type" value="Genomic_DNA"/>
</dbReference>